<evidence type="ECO:0000313" key="2">
    <source>
        <dbReference type="Proteomes" id="UP000516160"/>
    </source>
</evidence>
<organism evidence="1 2">
    <name type="scientific">Alkalicella caledoniensis</name>
    <dbReference type="NCBI Taxonomy" id="2731377"/>
    <lineage>
        <taxon>Bacteria</taxon>
        <taxon>Bacillati</taxon>
        <taxon>Bacillota</taxon>
        <taxon>Clostridia</taxon>
        <taxon>Eubacteriales</taxon>
        <taxon>Proteinivoracaceae</taxon>
        <taxon>Alkalicella</taxon>
    </lineage>
</organism>
<dbReference type="AlphaFoldDB" id="A0A7G9W9D1"/>
<protein>
    <submittedName>
        <fullName evidence="1">YddF family protein</fullName>
    </submittedName>
</protein>
<sequence length="111" mass="12629">MEQNNLPIALFNGTVCTTNGLYSVKDIDIDTAKKLIDKNGFISAIGHEATAEIMSQLMEQNIPMNRIQFHQQVGQIAIVFKLKERPKEGHILTKEELERVGYSLKIMERLE</sequence>
<dbReference type="InterPro" id="IPR037236">
    <property type="entry name" value="STIV_B116-like_sf"/>
</dbReference>
<keyword evidence="2" id="KW-1185">Reference proteome</keyword>
<dbReference type="KEGG" id="acae:HYG86_11225"/>
<accession>A0A7G9W9D1</accession>
<proteinExistence type="predicted"/>
<reference evidence="1 2" key="1">
    <citation type="submission" date="2020-07" db="EMBL/GenBank/DDBJ databases">
        <title>Alkalicella. sp. LB2 genome.</title>
        <authorList>
            <person name="Postec A."/>
            <person name="Quemeneur M."/>
        </authorList>
    </citation>
    <scope>NUCLEOTIDE SEQUENCE [LARGE SCALE GENOMIC DNA]</scope>
    <source>
        <strain evidence="1 2">LB2</strain>
    </source>
</reference>
<dbReference type="Pfam" id="PF08960">
    <property type="entry name" value="STIV_B116-like"/>
    <property type="match status" value="1"/>
</dbReference>
<evidence type="ECO:0000313" key="1">
    <source>
        <dbReference type="EMBL" id="QNO15293.1"/>
    </source>
</evidence>
<name>A0A7G9W9D1_ALKCA</name>
<dbReference type="RefSeq" id="WP_213165657.1">
    <property type="nucleotide sequence ID" value="NZ_CP058559.1"/>
</dbReference>
<dbReference type="EMBL" id="CP058559">
    <property type="protein sequence ID" value="QNO15293.1"/>
    <property type="molecule type" value="Genomic_DNA"/>
</dbReference>
<dbReference type="Gene3D" id="3.40.50.11170">
    <property type="entry name" value="Uncharacterised protein PF08960, DUF1874"/>
    <property type="match status" value="1"/>
</dbReference>
<dbReference type="SUPFAM" id="SSF143602">
    <property type="entry name" value="STIV B116-like"/>
    <property type="match status" value="1"/>
</dbReference>
<dbReference type="Proteomes" id="UP000516160">
    <property type="component" value="Chromosome"/>
</dbReference>
<gene>
    <name evidence="1" type="ORF">HYG86_11225</name>
</gene>
<dbReference type="InterPro" id="IPR015055">
    <property type="entry name" value="STIV_B116-like"/>
</dbReference>